<keyword evidence="7" id="KW-0472">Membrane</keyword>
<keyword evidence="11" id="KW-1185">Reference proteome</keyword>
<keyword evidence="2" id="KW-0433">Leucine-rich repeat</keyword>
<accession>A0A5J9UDC0</accession>
<evidence type="ECO:0000256" key="2">
    <source>
        <dbReference type="ARBA" id="ARBA00022614"/>
    </source>
</evidence>
<keyword evidence="8" id="KW-0325">Glycoprotein</keyword>
<dbReference type="SUPFAM" id="SSF52058">
    <property type="entry name" value="L domain-like"/>
    <property type="match status" value="1"/>
</dbReference>
<keyword evidence="6" id="KW-1133">Transmembrane helix</keyword>
<keyword evidence="4" id="KW-0732">Signal</keyword>
<dbReference type="EMBL" id="RWGY01000026">
    <property type="protein sequence ID" value="TVU21715.1"/>
    <property type="molecule type" value="Genomic_DNA"/>
</dbReference>
<organism evidence="10 11">
    <name type="scientific">Eragrostis curvula</name>
    <name type="common">weeping love grass</name>
    <dbReference type="NCBI Taxonomy" id="38414"/>
    <lineage>
        <taxon>Eukaryota</taxon>
        <taxon>Viridiplantae</taxon>
        <taxon>Streptophyta</taxon>
        <taxon>Embryophyta</taxon>
        <taxon>Tracheophyta</taxon>
        <taxon>Spermatophyta</taxon>
        <taxon>Magnoliopsida</taxon>
        <taxon>Liliopsida</taxon>
        <taxon>Poales</taxon>
        <taxon>Poaceae</taxon>
        <taxon>PACMAD clade</taxon>
        <taxon>Chloridoideae</taxon>
        <taxon>Eragrostideae</taxon>
        <taxon>Eragrostidinae</taxon>
        <taxon>Eragrostis</taxon>
    </lineage>
</organism>
<proteinExistence type="predicted"/>
<sequence length="207" mass="23108">MNSVDSKLHQTILLLLVSYFCSFHTYVSGNISALCHPADASSLLQLKRSFRNPNLASWRPGTDCCRWEAVANTASGRVISLDLGWRELRCQGLDPALFNLTSLRYLSMAGTDFMGASLPSFGFELLTEMVHLDFGSTMNLFGQLPIGIARLRKLAMLHFSSYGDTSLFLEEPSFETFVANLSSLRDLYLFAVDISSTGDIWSTQWRV</sequence>
<evidence type="ECO:0000313" key="11">
    <source>
        <dbReference type="Proteomes" id="UP000324897"/>
    </source>
</evidence>
<evidence type="ECO:0000256" key="6">
    <source>
        <dbReference type="ARBA" id="ARBA00022989"/>
    </source>
</evidence>
<dbReference type="GO" id="GO:0016020">
    <property type="term" value="C:membrane"/>
    <property type="evidence" value="ECO:0007669"/>
    <property type="project" value="UniProtKB-SubCell"/>
</dbReference>
<dbReference type="PANTHER" id="PTHR48061:SF44">
    <property type="entry name" value="LEUCINE-RICH REPEAT-CONTAINING N-TERMINAL PLANT-TYPE DOMAIN-CONTAINING PROTEIN"/>
    <property type="match status" value="1"/>
</dbReference>
<evidence type="ECO:0000259" key="9">
    <source>
        <dbReference type="Pfam" id="PF08263"/>
    </source>
</evidence>
<comment type="subcellular location">
    <subcellularLocation>
        <location evidence="1">Membrane</location>
        <topology evidence="1">Single-pass type I membrane protein</topology>
    </subcellularLocation>
</comment>
<dbReference type="InterPro" id="IPR046956">
    <property type="entry name" value="RLP23-like"/>
</dbReference>
<feature type="non-terminal residue" evidence="10">
    <location>
        <position position="1"/>
    </location>
</feature>
<evidence type="ECO:0000256" key="7">
    <source>
        <dbReference type="ARBA" id="ARBA00023136"/>
    </source>
</evidence>
<comment type="caution">
    <text evidence="10">The sequence shown here is derived from an EMBL/GenBank/DDBJ whole genome shotgun (WGS) entry which is preliminary data.</text>
</comment>
<dbReference type="Proteomes" id="UP000324897">
    <property type="component" value="Unassembled WGS sequence"/>
</dbReference>
<evidence type="ECO:0000256" key="4">
    <source>
        <dbReference type="ARBA" id="ARBA00022729"/>
    </source>
</evidence>
<evidence type="ECO:0000256" key="1">
    <source>
        <dbReference type="ARBA" id="ARBA00004479"/>
    </source>
</evidence>
<dbReference type="AlphaFoldDB" id="A0A5J9UDC0"/>
<dbReference type="Gramene" id="TVU21715">
    <property type="protein sequence ID" value="TVU21715"/>
    <property type="gene ID" value="EJB05_31369"/>
</dbReference>
<dbReference type="OrthoDB" id="1394818at2759"/>
<evidence type="ECO:0000313" key="10">
    <source>
        <dbReference type="EMBL" id="TVU21715.1"/>
    </source>
</evidence>
<dbReference type="InterPro" id="IPR013210">
    <property type="entry name" value="LRR_N_plant-typ"/>
</dbReference>
<keyword evidence="5" id="KW-0677">Repeat</keyword>
<evidence type="ECO:0000256" key="8">
    <source>
        <dbReference type="ARBA" id="ARBA00023180"/>
    </source>
</evidence>
<gene>
    <name evidence="10" type="ORF">EJB05_31369</name>
</gene>
<feature type="domain" description="Leucine-rich repeat-containing N-terminal plant-type" evidence="9">
    <location>
        <begin position="37"/>
        <end position="70"/>
    </location>
</feature>
<evidence type="ECO:0000256" key="5">
    <source>
        <dbReference type="ARBA" id="ARBA00022737"/>
    </source>
</evidence>
<dbReference type="Gene3D" id="3.80.10.10">
    <property type="entry name" value="Ribonuclease Inhibitor"/>
    <property type="match status" value="1"/>
</dbReference>
<keyword evidence="3" id="KW-0812">Transmembrane</keyword>
<protein>
    <recommendedName>
        <fullName evidence="9">Leucine-rich repeat-containing N-terminal plant-type domain-containing protein</fullName>
    </recommendedName>
</protein>
<name>A0A5J9UDC0_9POAL</name>
<dbReference type="InterPro" id="IPR032675">
    <property type="entry name" value="LRR_dom_sf"/>
</dbReference>
<dbReference type="Pfam" id="PF08263">
    <property type="entry name" value="LRRNT_2"/>
    <property type="match status" value="1"/>
</dbReference>
<evidence type="ECO:0000256" key="3">
    <source>
        <dbReference type="ARBA" id="ARBA00022692"/>
    </source>
</evidence>
<dbReference type="PANTHER" id="PTHR48061">
    <property type="entry name" value="LEUCINE-RICH REPEAT RECEPTOR PROTEIN KINASE EMS1-LIKE-RELATED"/>
    <property type="match status" value="1"/>
</dbReference>
<reference evidence="10 11" key="1">
    <citation type="journal article" date="2019" name="Sci. Rep.">
        <title>A high-quality genome of Eragrostis curvula grass provides insights into Poaceae evolution and supports new strategies to enhance forage quality.</title>
        <authorList>
            <person name="Carballo J."/>
            <person name="Santos B.A.C.M."/>
            <person name="Zappacosta D."/>
            <person name="Garbus I."/>
            <person name="Selva J.P."/>
            <person name="Gallo C.A."/>
            <person name="Diaz A."/>
            <person name="Albertini E."/>
            <person name="Caccamo M."/>
            <person name="Echenique V."/>
        </authorList>
    </citation>
    <scope>NUCLEOTIDE SEQUENCE [LARGE SCALE GENOMIC DNA]</scope>
    <source>
        <strain evidence="11">cv. Victoria</strain>
        <tissue evidence="10">Leaf</tissue>
    </source>
</reference>